<protein>
    <submittedName>
        <fullName evidence="2">Uncharacterized protein</fullName>
    </submittedName>
</protein>
<comment type="caution">
    <text evidence="2">The sequence shown here is derived from an EMBL/GenBank/DDBJ whole genome shotgun (WGS) entry which is preliminary data.</text>
</comment>
<keyword evidence="3" id="KW-1185">Reference proteome</keyword>
<proteinExistence type="predicted"/>
<reference evidence="2" key="1">
    <citation type="journal article" date="2020" name="Stud. Mycol.">
        <title>101 Dothideomycetes genomes: a test case for predicting lifestyles and emergence of pathogens.</title>
        <authorList>
            <person name="Haridas S."/>
            <person name="Albert R."/>
            <person name="Binder M."/>
            <person name="Bloem J."/>
            <person name="Labutti K."/>
            <person name="Salamov A."/>
            <person name="Andreopoulos B."/>
            <person name="Baker S."/>
            <person name="Barry K."/>
            <person name="Bills G."/>
            <person name="Bluhm B."/>
            <person name="Cannon C."/>
            <person name="Castanera R."/>
            <person name="Culley D."/>
            <person name="Daum C."/>
            <person name="Ezra D."/>
            <person name="Gonzalez J."/>
            <person name="Henrissat B."/>
            <person name="Kuo A."/>
            <person name="Liang C."/>
            <person name="Lipzen A."/>
            <person name="Lutzoni F."/>
            <person name="Magnuson J."/>
            <person name="Mondo S."/>
            <person name="Nolan M."/>
            <person name="Ohm R."/>
            <person name="Pangilinan J."/>
            <person name="Park H.-J."/>
            <person name="Ramirez L."/>
            <person name="Alfaro M."/>
            <person name="Sun H."/>
            <person name="Tritt A."/>
            <person name="Yoshinaga Y."/>
            <person name="Zwiers L.-H."/>
            <person name="Turgeon B."/>
            <person name="Goodwin S."/>
            <person name="Spatafora J."/>
            <person name="Crous P."/>
            <person name="Grigoriev I."/>
        </authorList>
    </citation>
    <scope>NUCLEOTIDE SEQUENCE</scope>
    <source>
        <strain evidence="2">CBS 690.94</strain>
    </source>
</reference>
<evidence type="ECO:0000313" key="2">
    <source>
        <dbReference type="EMBL" id="KAF2446487.1"/>
    </source>
</evidence>
<feature type="region of interest" description="Disordered" evidence="1">
    <location>
        <begin position="134"/>
        <end position="153"/>
    </location>
</feature>
<sequence length="153" mass="17092">MEGKCGESGQALDGTSRAWASLTERSSLLLKHSHMRRPWSNTTWRHRTSTPSCRCTLVYHARGVALPASPGSRFLLSAVSTVIILHSPDPLKRPSLRFHPIGLHGEPCRCILRRRTGIHTPRLVVRFPWGHPTRRSGESTGIETKRDLRTSAA</sequence>
<dbReference type="AlphaFoldDB" id="A0A9P4PM48"/>
<evidence type="ECO:0000313" key="3">
    <source>
        <dbReference type="Proteomes" id="UP000799764"/>
    </source>
</evidence>
<feature type="compositionally biased region" description="Basic and acidic residues" evidence="1">
    <location>
        <begin position="143"/>
        <end position="153"/>
    </location>
</feature>
<gene>
    <name evidence="2" type="ORF">P171DRAFT_260956</name>
</gene>
<dbReference type="Proteomes" id="UP000799764">
    <property type="component" value="Unassembled WGS sequence"/>
</dbReference>
<dbReference type="EMBL" id="MU001498">
    <property type="protein sequence ID" value="KAF2446487.1"/>
    <property type="molecule type" value="Genomic_DNA"/>
</dbReference>
<accession>A0A9P4PM48</accession>
<organism evidence="2 3">
    <name type="scientific">Karstenula rhodostoma CBS 690.94</name>
    <dbReference type="NCBI Taxonomy" id="1392251"/>
    <lineage>
        <taxon>Eukaryota</taxon>
        <taxon>Fungi</taxon>
        <taxon>Dikarya</taxon>
        <taxon>Ascomycota</taxon>
        <taxon>Pezizomycotina</taxon>
        <taxon>Dothideomycetes</taxon>
        <taxon>Pleosporomycetidae</taxon>
        <taxon>Pleosporales</taxon>
        <taxon>Massarineae</taxon>
        <taxon>Didymosphaeriaceae</taxon>
        <taxon>Karstenula</taxon>
    </lineage>
</organism>
<name>A0A9P4PM48_9PLEO</name>
<evidence type="ECO:0000256" key="1">
    <source>
        <dbReference type="SAM" id="MobiDB-lite"/>
    </source>
</evidence>